<reference evidence="1" key="1">
    <citation type="submission" date="2020-04" db="EMBL/GenBank/DDBJ databases">
        <authorList>
            <person name="Alioto T."/>
            <person name="Alioto T."/>
            <person name="Gomez Garrido J."/>
        </authorList>
    </citation>
    <scope>NUCLEOTIDE SEQUENCE</scope>
    <source>
        <strain evidence="1">A484AB</strain>
    </source>
</reference>
<comment type="caution">
    <text evidence="1">The sequence shown here is derived from an EMBL/GenBank/DDBJ whole genome shotgun (WGS) entry which is preliminary data.</text>
</comment>
<feature type="non-terminal residue" evidence="1">
    <location>
        <position position="227"/>
    </location>
</feature>
<organism evidence="1 2">
    <name type="scientific">Paramuricea clavata</name>
    <name type="common">Red gorgonian</name>
    <name type="synonym">Violescent sea-whip</name>
    <dbReference type="NCBI Taxonomy" id="317549"/>
    <lineage>
        <taxon>Eukaryota</taxon>
        <taxon>Metazoa</taxon>
        <taxon>Cnidaria</taxon>
        <taxon>Anthozoa</taxon>
        <taxon>Octocorallia</taxon>
        <taxon>Malacalcyonacea</taxon>
        <taxon>Plexauridae</taxon>
        <taxon>Paramuricea</taxon>
    </lineage>
</organism>
<dbReference type="EMBL" id="CACRXK020001248">
    <property type="protein sequence ID" value="CAB3987892.1"/>
    <property type="molecule type" value="Genomic_DNA"/>
</dbReference>
<proteinExistence type="predicted"/>
<keyword evidence="2" id="KW-1185">Reference proteome</keyword>
<name>A0A7D9DLU5_PARCT</name>
<evidence type="ECO:0000313" key="2">
    <source>
        <dbReference type="Proteomes" id="UP001152795"/>
    </source>
</evidence>
<accession>A0A7D9DLU5</accession>
<dbReference type="Proteomes" id="UP001152795">
    <property type="component" value="Unassembled WGS sequence"/>
</dbReference>
<gene>
    <name evidence="1" type="ORF">PACLA_8A045137</name>
</gene>
<sequence length="227" mass="26288">CQSDHSTPRIHEGRLRTSSSFLNFTGIQYYHIGCVVWNTKICTDAYTKDTILRQKFTTSGGRDAYLRRAFKSGEYEYIKPVGASDTSIHYFNVSHKVELPAYFKNNDIFTFYTARKFDASQVIKNIDIKDAKGTFREGKFEDGTYESVHVVNTTTFRQAVGRRRLLYNNQNVNNFEKQVLTFYLINVKNLDELNKSVKIILDFNNDTGYLSTTVSVDIWLNVFVEDE</sequence>
<protein>
    <submittedName>
        <fullName evidence="1">Uncharacterized protein</fullName>
    </submittedName>
</protein>
<dbReference type="AlphaFoldDB" id="A0A7D9DLU5"/>
<evidence type="ECO:0000313" key="1">
    <source>
        <dbReference type="EMBL" id="CAB3987892.1"/>
    </source>
</evidence>